<dbReference type="AlphaFoldDB" id="A0AAE0I1K7"/>
<comment type="caution">
    <text evidence="3">The sequence shown here is derived from an EMBL/GenBank/DDBJ whole genome shotgun (WGS) entry which is preliminary data.</text>
</comment>
<dbReference type="InterPro" id="IPR029058">
    <property type="entry name" value="AB_hydrolase_fold"/>
</dbReference>
<evidence type="ECO:0000259" key="2">
    <source>
        <dbReference type="Pfam" id="PF12697"/>
    </source>
</evidence>
<dbReference type="Proteomes" id="UP001283341">
    <property type="component" value="Unassembled WGS sequence"/>
</dbReference>
<evidence type="ECO:0000313" key="3">
    <source>
        <dbReference type="EMBL" id="KAK3316928.1"/>
    </source>
</evidence>
<organism evidence="3 4">
    <name type="scientific">Apodospora peruviana</name>
    <dbReference type="NCBI Taxonomy" id="516989"/>
    <lineage>
        <taxon>Eukaryota</taxon>
        <taxon>Fungi</taxon>
        <taxon>Dikarya</taxon>
        <taxon>Ascomycota</taxon>
        <taxon>Pezizomycotina</taxon>
        <taxon>Sordariomycetes</taxon>
        <taxon>Sordariomycetidae</taxon>
        <taxon>Sordariales</taxon>
        <taxon>Lasiosphaeriaceae</taxon>
        <taxon>Apodospora</taxon>
    </lineage>
</organism>
<dbReference type="GO" id="GO:0016787">
    <property type="term" value="F:hydrolase activity"/>
    <property type="evidence" value="ECO:0007669"/>
    <property type="project" value="UniProtKB-KW"/>
</dbReference>
<protein>
    <submittedName>
        <fullName evidence="3">Alpha/Beta hydrolase protein</fullName>
    </submittedName>
</protein>
<dbReference type="InterPro" id="IPR000073">
    <property type="entry name" value="AB_hydrolase_1"/>
</dbReference>
<sequence>MLGSPILLKSLLLSAAAFCASTTAGPTTASTTKKVCTNYKIPVTISSTNLVFAHPFRDNYDVADFVTIADSRDEGARADVINGTTTLSGSYTIGATFCTPATGQSDAHKSTVLLATHGLLFDRTYWDPALNKTRYSFVDWSINQGYSVFYYDRLGVGESSKVSGYVAQLNDQVEILTALTKLVKAGNYVGNLGQPKAVVLVGHSFGSNLAVQTAANDLNIADGLILTGYSFDQRYQNPGGTAAAVGFRIAKTLSPQKWGDLDTGYLVPVDQYPIATTYFKEPDYEKSAIEYTNANKQPVGIIEVLTSTIPNTFPNGYTGVVMILTGQYDFIFCTSLCTDEILTNSAAPIFKDAKAFTAKAYPGASHGLNLAANAAGSFKLITDFLSANGL</sequence>
<feature type="chain" id="PRO_5041949096" evidence="1">
    <location>
        <begin position="25"/>
        <end position="390"/>
    </location>
</feature>
<dbReference type="EMBL" id="JAUEDM010000005">
    <property type="protein sequence ID" value="KAK3316928.1"/>
    <property type="molecule type" value="Genomic_DNA"/>
</dbReference>
<gene>
    <name evidence="3" type="ORF">B0H66DRAFT_626555</name>
</gene>
<feature type="domain" description="AB hydrolase-1" evidence="2">
    <location>
        <begin position="113"/>
        <end position="370"/>
    </location>
</feature>
<keyword evidence="1" id="KW-0732">Signal</keyword>
<reference evidence="3" key="1">
    <citation type="journal article" date="2023" name="Mol. Phylogenet. Evol.">
        <title>Genome-scale phylogeny and comparative genomics of the fungal order Sordariales.</title>
        <authorList>
            <person name="Hensen N."/>
            <person name="Bonometti L."/>
            <person name="Westerberg I."/>
            <person name="Brannstrom I.O."/>
            <person name="Guillou S."/>
            <person name="Cros-Aarteil S."/>
            <person name="Calhoun S."/>
            <person name="Haridas S."/>
            <person name="Kuo A."/>
            <person name="Mondo S."/>
            <person name="Pangilinan J."/>
            <person name="Riley R."/>
            <person name="LaButti K."/>
            <person name="Andreopoulos B."/>
            <person name="Lipzen A."/>
            <person name="Chen C."/>
            <person name="Yan M."/>
            <person name="Daum C."/>
            <person name="Ng V."/>
            <person name="Clum A."/>
            <person name="Steindorff A."/>
            <person name="Ohm R.A."/>
            <person name="Martin F."/>
            <person name="Silar P."/>
            <person name="Natvig D.O."/>
            <person name="Lalanne C."/>
            <person name="Gautier V."/>
            <person name="Ament-Velasquez S.L."/>
            <person name="Kruys A."/>
            <person name="Hutchinson M.I."/>
            <person name="Powell A.J."/>
            <person name="Barry K."/>
            <person name="Miller A.N."/>
            <person name="Grigoriev I.V."/>
            <person name="Debuchy R."/>
            <person name="Gladieux P."/>
            <person name="Hiltunen Thoren M."/>
            <person name="Johannesson H."/>
        </authorList>
    </citation>
    <scope>NUCLEOTIDE SEQUENCE</scope>
    <source>
        <strain evidence="3">CBS 118394</strain>
    </source>
</reference>
<keyword evidence="3" id="KW-0378">Hydrolase</keyword>
<evidence type="ECO:0000256" key="1">
    <source>
        <dbReference type="SAM" id="SignalP"/>
    </source>
</evidence>
<dbReference type="Gene3D" id="3.40.50.1820">
    <property type="entry name" value="alpha/beta hydrolase"/>
    <property type="match status" value="1"/>
</dbReference>
<proteinExistence type="predicted"/>
<accession>A0AAE0I1K7</accession>
<feature type="signal peptide" evidence="1">
    <location>
        <begin position="1"/>
        <end position="24"/>
    </location>
</feature>
<dbReference type="SUPFAM" id="SSF53474">
    <property type="entry name" value="alpha/beta-Hydrolases"/>
    <property type="match status" value="1"/>
</dbReference>
<evidence type="ECO:0000313" key="4">
    <source>
        <dbReference type="Proteomes" id="UP001283341"/>
    </source>
</evidence>
<dbReference type="Pfam" id="PF12697">
    <property type="entry name" value="Abhydrolase_6"/>
    <property type="match status" value="1"/>
</dbReference>
<reference evidence="3" key="2">
    <citation type="submission" date="2023-06" db="EMBL/GenBank/DDBJ databases">
        <authorList>
            <consortium name="Lawrence Berkeley National Laboratory"/>
            <person name="Haridas S."/>
            <person name="Hensen N."/>
            <person name="Bonometti L."/>
            <person name="Westerberg I."/>
            <person name="Brannstrom I.O."/>
            <person name="Guillou S."/>
            <person name="Cros-Aarteil S."/>
            <person name="Calhoun S."/>
            <person name="Kuo A."/>
            <person name="Mondo S."/>
            <person name="Pangilinan J."/>
            <person name="Riley R."/>
            <person name="Labutti K."/>
            <person name="Andreopoulos B."/>
            <person name="Lipzen A."/>
            <person name="Chen C."/>
            <person name="Yanf M."/>
            <person name="Daum C."/>
            <person name="Ng V."/>
            <person name="Clum A."/>
            <person name="Steindorff A."/>
            <person name="Ohm R."/>
            <person name="Martin F."/>
            <person name="Silar P."/>
            <person name="Natvig D."/>
            <person name="Lalanne C."/>
            <person name="Gautier V."/>
            <person name="Ament-Velasquez S.L."/>
            <person name="Kruys A."/>
            <person name="Hutchinson M.I."/>
            <person name="Powell A.J."/>
            <person name="Barry K."/>
            <person name="Miller A.N."/>
            <person name="Grigoriev I.V."/>
            <person name="Debuchy R."/>
            <person name="Gladieux P."/>
            <person name="Thoren M.H."/>
            <person name="Johannesson H."/>
        </authorList>
    </citation>
    <scope>NUCLEOTIDE SEQUENCE</scope>
    <source>
        <strain evidence="3">CBS 118394</strain>
    </source>
</reference>
<name>A0AAE0I1K7_9PEZI</name>
<keyword evidence="4" id="KW-1185">Reference proteome</keyword>